<name>A0A9D1M478_9PROT</name>
<evidence type="ECO:0000256" key="9">
    <source>
        <dbReference type="ARBA" id="ARBA00032370"/>
    </source>
</evidence>
<dbReference type="GO" id="GO:0008955">
    <property type="term" value="F:peptidoglycan glycosyltransferase activity"/>
    <property type="evidence" value="ECO:0007669"/>
    <property type="project" value="UniProtKB-EC"/>
</dbReference>
<keyword evidence="6" id="KW-0573">Peptidoglycan synthesis</keyword>
<feature type="transmembrane region" description="Helical" evidence="16">
    <location>
        <begin position="342"/>
        <end position="363"/>
    </location>
</feature>
<organism evidence="17 18">
    <name type="scientific">Candidatus Scatocola faecipullorum</name>
    <dbReference type="NCBI Taxonomy" id="2840917"/>
    <lineage>
        <taxon>Bacteria</taxon>
        <taxon>Pseudomonadati</taxon>
        <taxon>Pseudomonadota</taxon>
        <taxon>Alphaproteobacteria</taxon>
        <taxon>Rhodospirillales</taxon>
        <taxon>Rhodospirillaceae</taxon>
        <taxon>Rhodospirillaceae incertae sedis</taxon>
        <taxon>Candidatus Scatocola</taxon>
    </lineage>
</organism>
<keyword evidence="17" id="KW-0132">Cell division</keyword>
<dbReference type="PANTHER" id="PTHR30474">
    <property type="entry name" value="CELL CYCLE PROTEIN"/>
    <property type="match status" value="1"/>
</dbReference>
<keyword evidence="17" id="KW-0131">Cell cycle</keyword>
<reference evidence="17" key="2">
    <citation type="journal article" date="2021" name="PeerJ">
        <title>Extensive microbial diversity within the chicken gut microbiome revealed by metagenomics and culture.</title>
        <authorList>
            <person name="Gilroy R."/>
            <person name="Ravi A."/>
            <person name="Getino M."/>
            <person name="Pursley I."/>
            <person name="Horton D.L."/>
            <person name="Alikhan N.F."/>
            <person name="Baker D."/>
            <person name="Gharbi K."/>
            <person name="Hall N."/>
            <person name="Watson M."/>
            <person name="Adriaenssens E.M."/>
            <person name="Foster-Nyarko E."/>
            <person name="Jarju S."/>
            <person name="Secka A."/>
            <person name="Antonio M."/>
            <person name="Oren A."/>
            <person name="Chaudhuri R.R."/>
            <person name="La Ragione R."/>
            <person name="Hildebrand F."/>
            <person name="Pallen M.J."/>
        </authorList>
    </citation>
    <scope>NUCLEOTIDE SEQUENCE</scope>
    <source>
        <strain evidence="17">ChiW3-316</strain>
    </source>
</reference>
<dbReference type="Proteomes" id="UP000824107">
    <property type="component" value="Unassembled WGS sequence"/>
</dbReference>
<evidence type="ECO:0000256" key="14">
    <source>
        <dbReference type="ARBA" id="ARBA00044770"/>
    </source>
</evidence>
<evidence type="ECO:0000256" key="11">
    <source>
        <dbReference type="ARBA" id="ARBA00038053"/>
    </source>
</evidence>
<dbReference type="GO" id="GO:0009252">
    <property type="term" value="P:peptidoglycan biosynthetic process"/>
    <property type="evidence" value="ECO:0007669"/>
    <property type="project" value="UniProtKB-KW"/>
</dbReference>
<keyword evidence="8 16" id="KW-0472">Membrane</keyword>
<keyword evidence="3" id="KW-0808">Transferase</keyword>
<dbReference type="PANTHER" id="PTHR30474:SF2">
    <property type="entry name" value="PEPTIDOGLYCAN GLYCOSYLTRANSFERASE FTSW-RELATED"/>
    <property type="match status" value="1"/>
</dbReference>
<evidence type="ECO:0000313" key="17">
    <source>
        <dbReference type="EMBL" id="HIU53608.1"/>
    </source>
</evidence>
<evidence type="ECO:0000256" key="5">
    <source>
        <dbReference type="ARBA" id="ARBA00022960"/>
    </source>
</evidence>
<sequence length="377" mass="41686">MFSFSRNSRSQIANWWWTVDKVLLTLITVLIIIGIFLNFSASPAVARRIGVDSFHFVKRQMVFIPLAIGIILYLSMQNLRFIRRTAIIGYIITMLLMVMALLWGEEIKGASRWIRIFGFSLQPSEFIKPTFAVVAAWLFDAQKKYQDIPGTLLSSILFALTLGLLLAQPDIGMSFVVTVIWGFQLFLNGLSLILVGFAILAGIAALITAYFVFPHFHTRVMQFIASDNEVSYQVKKAMEAFENGSLFGRGPGEGIVKLNIPDAHTDFIFAVVGEEFGLFVCLIMVGLFAAVVIRSMLISMRENNLFIILSSAALSASFGLQSVINMASTLHLMPTKGMTLPFISYGGSSLLATALGIGMLLAITRKNVHAEDKDETD</sequence>
<feature type="transmembrane region" description="Helical" evidence="16">
    <location>
        <begin position="305"/>
        <end position="330"/>
    </location>
</feature>
<comment type="catalytic activity">
    <reaction evidence="15">
        <text>[GlcNAc-(1-&gt;4)-Mur2Ac(oyl-L-Ala-gamma-D-Glu-L-Lys-D-Ala-D-Ala)](n)-di-trans,octa-cis-undecaprenyl diphosphate + beta-D-GlcNAc-(1-&gt;4)-Mur2Ac(oyl-L-Ala-gamma-D-Glu-L-Lys-D-Ala-D-Ala)-di-trans,octa-cis-undecaprenyl diphosphate = [GlcNAc-(1-&gt;4)-Mur2Ac(oyl-L-Ala-gamma-D-Glu-L-Lys-D-Ala-D-Ala)](n+1)-di-trans,octa-cis-undecaprenyl diphosphate + di-trans,octa-cis-undecaprenyl diphosphate + H(+)</text>
        <dbReference type="Rhea" id="RHEA:23708"/>
        <dbReference type="Rhea" id="RHEA-COMP:9602"/>
        <dbReference type="Rhea" id="RHEA-COMP:9603"/>
        <dbReference type="ChEBI" id="CHEBI:15378"/>
        <dbReference type="ChEBI" id="CHEBI:58405"/>
        <dbReference type="ChEBI" id="CHEBI:60033"/>
        <dbReference type="ChEBI" id="CHEBI:78435"/>
        <dbReference type="EC" id="2.4.99.28"/>
    </reaction>
</comment>
<accession>A0A9D1M478</accession>
<evidence type="ECO:0000256" key="4">
    <source>
        <dbReference type="ARBA" id="ARBA00022692"/>
    </source>
</evidence>
<evidence type="ECO:0000256" key="13">
    <source>
        <dbReference type="ARBA" id="ARBA00041418"/>
    </source>
</evidence>
<comment type="caution">
    <text evidence="17">The sequence shown here is derived from an EMBL/GenBank/DDBJ whole genome shotgun (WGS) entry which is preliminary data.</text>
</comment>
<evidence type="ECO:0000256" key="3">
    <source>
        <dbReference type="ARBA" id="ARBA00022679"/>
    </source>
</evidence>
<comment type="similarity">
    <text evidence="11">Belongs to the SEDS family. FtsW subfamily.</text>
</comment>
<evidence type="ECO:0000256" key="16">
    <source>
        <dbReference type="SAM" id="Phobius"/>
    </source>
</evidence>
<protein>
    <recommendedName>
        <fullName evidence="12">Probable peptidoglycan glycosyltransferase FtsW</fullName>
        <ecNumber evidence="14">2.4.99.28</ecNumber>
    </recommendedName>
    <alternativeName>
        <fullName evidence="13">Cell division protein FtsW</fullName>
    </alternativeName>
    <alternativeName>
        <fullName evidence="10">Cell wall polymerase</fullName>
    </alternativeName>
    <alternativeName>
        <fullName evidence="9">Peptidoglycan polymerase</fullName>
    </alternativeName>
</protein>
<dbReference type="GO" id="GO:0032153">
    <property type="term" value="C:cell division site"/>
    <property type="evidence" value="ECO:0007669"/>
    <property type="project" value="TreeGrafter"/>
</dbReference>
<dbReference type="GO" id="GO:0015648">
    <property type="term" value="F:lipid-linked peptidoglycan transporter activity"/>
    <property type="evidence" value="ECO:0007669"/>
    <property type="project" value="TreeGrafter"/>
</dbReference>
<feature type="transmembrane region" description="Helical" evidence="16">
    <location>
        <begin position="22"/>
        <end position="41"/>
    </location>
</feature>
<dbReference type="InterPro" id="IPR001182">
    <property type="entry name" value="FtsW/RodA"/>
</dbReference>
<keyword evidence="5" id="KW-0133">Cell shape</keyword>
<evidence type="ECO:0000256" key="1">
    <source>
        <dbReference type="ARBA" id="ARBA00004141"/>
    </source>
</evidence>
<evidence type="ECO:0000256" key="6">
    <source>
        <dbReference type="ARBA" id="ARBA00022984"/>
    </source>
</evidence>
<feature type="transmembrane region" description="Helical" evidence="16">
    <location>
        <begin position="62"/>
        <end position="81"/>
    </location>
</feature>
<keyword evidence="7 16" id="KW-1133">Transmembrane helix</keyword>
<evidence type="ECO:0000256" key="8">
    <source>
        <dbReference type="ARBA" id="ARBA00023136"/>
    </source>
</evidence>
<reference evidence="17" key="1">
    <citation type="submission" date="2020-10" db="EMBL/GenBank/DDBJ databases">
        <authorList>
            <person name="Gilroy R."/>
        </authorList>
    </citation>
    <scope>NUCLEOTIDE SEQUENCE</scope>
    <source>
        <strain evidence="17">ChiW3-316</strain>
    </source>
</reference>
<evidence type="ECO:0000256" key="7">
    <source>
        <dbReference type="ARBA" id="ARBA00022989"/>
    </source>
</evidence>
<evidence type="ECO:0000256" key="2">
    <source>
        <dbReference type="ARBA" id="ARBA00022676"/>
    </source>
</evidence>
<keyword evidence="2" id="KW-0328">Glycosyltransferase</keyword>
<proteinExistence type="inferred from homology"/>
<feature type="transmembrane region" description="Helical" evidence="16">
    <location>
        <begin position="190"/>
        <end position="213"/>
    </location>
</feature>
<dbReference type="GO" id="GO:0008360">
    <property type="term" value="P:regulation of cell shape"/>
    <property type="evidence" value="ECO:0007669"/>
    <property type="project" value="UniProtKB-KW"/>
</dbReference>
<evidence type="ECO:0000256" key="15">
    <source>
        <dbReference type="ARBA" id="ARBA00049902"/>
    </source>
</evidence>
<evidence type="ECO:0000256" key="10">
    <source>
        <dbReference type="ARBA" id="ARBA00033270"/>
    </source>
</evidence>
<keyword evidence="4 16" id="KW-0812">Transmembrane</keyword>
<gene>
    <name evidence="17" type="ORF">IAD20_05965</name>
</gene>
<dbReference type="GO" id="GO:0005886">
    <property type="term" value="C:plasma membrane"/>
    <property type="evidence" value="ECO:0007669"/>
    <property type="project" value="TreeGrafter"/>
</dbReference>
<dbReference type="EC" id="2.4.99.28" evidence="14"/>
<comment type="subcellular location">
    <subcellularLocation>
        <location evidence="1">Membrane</location>
        <topology evidence="1">Multi-pass membrane protein</topology>
    </subcellularLocation>
</comment>
<dbReference type="AlphaFoldDB" id="A0A9D1M478"/>
<dbReference type="GO" id="GO:0051301">
    <property type="term" value="P:cell division"/>
    <property type="evidence" value="ECO:0007669"/>
    <property type="project" value="UniProtKB-KW"/>
</dbReference>
<dbReference type="EMBL" id="DVNC01000038">
    <property type="protein sequence ID" value="HIU53608.1"/>
    <property type="molecule type" value="Genomic_DNA"/>
</dbReference>
<feature type="transmembrane region" description="Helical" evidence="16">
    <location>
        <begin position="276"/>
        <end position="293"/>
    </location>
</feature>
<feature type="transmembrane region" description="Helical" evidence="16">
    <location>
        <begin position="151"/>
        <end position="183"/>
    </location>
</feature>
<evidence type="ECO:0000256" key="12">
    <source>
        <dbReference type="ARBA" id="ARBA00041185"/>
    </source>
</evidence>
<evidence type="ECO:0000313" key="18">
    <source>
        <dbReference type="Proteomes" id="UP000824107"/>
    </source>
</evidence>
<dbReference type="Pfam" id="PF01098">
    <property type="entry name" value="FTSW_RODA_SPOVE"/>
    <property type="match status" value="1"/>
</dbReference>
<feature type="transmembrane region" description="Helical" evidence="16">
    <location>
        <begin position="87"/>
        <end position="104"/>
    </location>
</feature>